<dbReference type="AlphaFoldDB" id="A0A6H5HXG9"/>
<evidence type="ECO:0000313" key="2">
    <source>
        <dbReference type="Proteomes" id="UP000479190"/>
    </source>
</evidence>
<name>A0A6H5HXG9_9HYME</name>
<accession>A0A6H5HXG9</accession>
<reference evidence="1 2" key="1">
    <citation type="submission" date="2020-02" db="EMBL/GenBank/DDBJ databases">
        <authorList>
            <person name="Ferguson B K."/>
        </authorList>
    </citation>
    <scope>NUCLEOTIDE SEQUENCE [LARGE SCALE GENOMIC DNA]</scope>
</reference>
<dbReference type="Proteomes" id="UP000479190">
    <property type="component" value="Unassembled WGS sequence"/>
</dbReference>
<proteinExistence type="predicted"/>
<keyword evidence="2" id="KW-1185">Reference proteome</keyword>
<dbReference type="EMBL" id="CADCXV010000158">
    <property type="protein sequence ID" value="CAB0028615.1"/>
    <property type="molecule type" value="Genomic_DNA"/>
</dbReference>
<gene>
    <name evidence="1" type="ORF">TBRA_LOCUS770</name>
</gene>
<sequence>MFILIENNSIFTSNINIVIAYSCKKILRFFTRPSLKGKRNCSSIVQEEKLLAFRQPVPRNRGVGALKMDDTNDYDIEETGPALVSSIDIVGVSSGLVLAHDQLGRSRPNELVMLIFNMIHRTICCTSTLFTTQQMRRCHSSYKYDRTKHNIESLLSPLKIFDNNSSIDNKKNISPMSFGQCSSNVSITRASSKGDKMNFFVLPTGVGHLHSIRACARFLSFSPFWVIGSSCCVGSKIPTTRVRADRCNHTLVQSGSTQNKRSVPQPKNQNFDFWAGVRISLIIYPICIICQHIKFGSKYNRSSYCVIVLCAPRYLSDAYCMIKVKPSTDAEITHTFEQKESSWVLGGARYTVCWIVTQPCRSKLEHPHAIAIRKIQNIYQYSERPRGSATAVLVVKLARALPHAENKIRANRTLRDERLRDSRAYT</sequence>
<protein>
    <submittedName>
        <fullName evidence="1">Uncharacterized protein</fullName>
    </submittedName>
</protein>
<organism evidence="1 2">
    <name type="scientific">Trichogramma brassicae</name>
    <dbReference type="NCBI Taxonomy" id="86971"/>
    <lineage>
        <taxon>Eukaryota</taxon>
        <taxon>Metazoa</taxon>
        <taxon>Ecdysozoa</taxon>
        <taxon>Arthropoda</taxon>
        <taxon>Hexapoda</taxon>
        <taxon>Insecta</taxon>
        <taxon>Pterygota</taxon>
        <taxon>Neoptera</taxon>
        <taxon>Endopterygota</taxon>
        <taxon>Hymenoptera</taxon>
        <taxon>Apocrita</taxon>
        <taxon>Proctotrupomorpha</taxon>
        <taxon>Chalcidoidea</taxon>
        <taxon>Trichogrammatidae</taxon>
        <taxon>Trichogramma</taxon>
    </lineage>
</organism>
<evidence type="ECO:0000313" key="1">
    <source>
        <dbReference type="EMBL" id="CAB0028615.1"/>
    </source>
</evidence>